<dbReference type="InterPro" id="IPR002641">
    <property type="entry name" value="PNPLA_dom"/>
</dbReference>
<name>A0A919UMR8_9ACTN</name>
<evidence type="ECO:0000256" key="1">
    <source>
        <dbReference type="ARBA" id="ARBA00023098"/>
    </source>
</evidence>
<keyword evidence="5" id="KW-1185">Reference proteome</keyword>
<evidence type="ECO:0000313" key="5">
    <source>
        <dbReference type="Proteomes" id="UP000640052"/>
    </source>
</evidence>
<comment type="caution">
    <text evidence="4">The sequence shown here is derived from an EMBL/GenBank/DDBJ whole genome shotgun (WGS) entry which is preliminary data.</text>
</comment>
<dbReference type="CDD" id="cd07207">
    <property type="entry name" value="Pat_ExoU_VipD_like"/>
    <property type="match status" value="1"/>
</dbReference>
<keyword evidence="2" id="KW-0378">Hydrolase</keyword>
<feature type="active site" description="Nucleophile" evidence="2">
    <location>
        <position position="40"/>
    </location>
</feature>
<dbReference type="EMBL" id="BOOA01000051">
    <property type="protein sequence ID" value="GIH27199.1"/>
    <property type="molecule type" value="Genomic_DNA"/>
</dbReference>
<protein>
    <submittedName>
        <fullName evidence="4">Membrane protein</fullName>
    </submittedName>
</protein>
<feature type="short sequence motif" description="GXSXG" evidence="2">
    <location>
        <begin position="38"/>
        <end position="42"/>
    </location>
</feature>
<dbReference type="GO" id="GO:0016042">
    <property type="term" value="P:lipid catabolic process"/>
    <property type="evidence" value="ECO:0007669"/>
    <property type="project" value="UniProtKB-UniRule"/>
</dbReference>
<dbReference type="InterPro" id="IPR052580">
    <property type="entry name" value="Lipid_Hydrolase"/>
</dbReference>
<keyword evidence="1 2" id="KW-0443">Lipid metabolism</keyword>
<accession>A0A919UMR8</accession>
<sequence>MADVVLEGGGVKGIGLVGALSALTDADYRFGGPGRVAGTSAGAIVGALLAAGMPQERMNQVIRELDYRSFRDGPPLGLLGRAWSLIFHQAMYRGDYLREWIAGHLEDLGVRTFADLRLEDPGSDLPPERAYKLLVIVSDVANGRMVRLPWDYAHYGLDPDEQSVADAVRASAAIPFYFRPVRLLRRPGGKPVALYVDGGMLSNYPVTVFDRRDTVKPRWPTFGIKLSAPPPNGPWGSAWAPIAGPVSMAKALVTTMVNAHDRLVQDEPAVTARTIFVASDEVSATDFSLGDEARDQLFRNGQLGVKEFLARWDFEKYLAEFRDPERALSRAGAYDRR</sequence>
<keyword evidence="2" id="KW-0442">Lipid degradation</keyword>
<dbReference type="PROSITE" id="PS51635">
    <property type="entry name" value="PNPLA"/>
    <property type="match status" value="1"/>
</dbReference>
<evidence type="ECO:0000313" key="4">
    <source>
        <dbReference type="EMBL" id="GIH27199.1"/>
    </source>
</evidence>
<dbReference type="GO" id="GO:0016787">
    <property type="term" value="F:hydrolase activity"/>
    <property type="evidence" value="ECO:0007669"/>
    <property type="project" value="UniProtKB-UniRule"/>
</dbReference>
<feature type="short sequence motif" description="GXGXXG" evidence="2">
    <location>
        <begin position="8"/>
        <end position="13"/>
    </location>
</feature>
<dbReference type="SUPFAM" id="SSF52151">
    <property type="entry name" value="FabD/lysophospholipase-like"/>
    <property type="match status" value="1"/>
</dbReference>
<dbReference type="Gene3D" id="3.40.1090.10">
    <property type="entry name" value="Cytosolic phospholipase A2 catalytic domain"/>
    <property type="match status" value="2"/>
</dbReference>
<dbReference type="PANTHER" id="PTHR46394:SF1">
    <property type="entry name" value="PNPLA DOMAIN-CONTAINING PROTEIN"/>
    <property type="match status" value="1"/>
</dbReference>
<dbReference type="Proteomes" id="UP000640052">
    <property type="component" value="Unassembled WGS sequence"/>
</dbReference>
<feature type="active site" description="Proton acceptor" evidence="2">
    <location>
        <position position="197"/>
    </location>
</feature>
<dbReference type="AlphaFoldDB" id="A0A919UMR8"/>
<dbReference type="PANTHER" id="PTHR46394">
    <property type="entry name" value="ANNEXIN"/>
    <property type="match status" value="1"/>
</dbReference>
<dbReference type="InterPro" id="IPR016035">
    <property type="entry name" value="Acyl_Trfase/lysoPLipase"/>
</dbReference>
<evidence type="ECO:0000256" key="2">
    <source>
        <dbReference type="PROSITE-ProRule" id="PRU01161"/>
    </source>
</evidence>
<proteinExistence type="predicted"/>
<reference evidence="4" key="1">
    <citation type="submission" date="2021-01" db="EMBL/GenBank/DDBJ databases">
        <title>Whole genome shotgun sequence of Acrocarpospora phusangensis NBRC 108782.</title>
        <authorList>
            <person name="Komaki H."/>
            <person name="Tamura T."/>
        </authorList>
    </citation>
    <scope>NUCLEOTIDE SEQUENCE</scope>
    <source>
        <strain evidence="4">NBRC 108782</strain>
    </source>
</reference>
<organism evidence="4 5">
    <name type="scientific">Acrocarpospora phusangensis</name>
    <dbReference type="NCBI Taxonomy" id="1070424"/>
    <lineage>
        <taxon>Bacteria</taxon>
        <taxon>Bacillati</taxon>
        <taxon>Actinomycetota</taxon>
        <taxon>Actinomycetes</taxon>
        <taxon>Streptosporangiales</taxon>
        <taxon>Streptosporangiaceae</taxon>
        <taxon>Acrocarpospora</taxon>
    </lineage>
</organism>
<gene>
    <name evidence="4" type="ORF">Aph01nite_55090</name>
</gene>
<feature type="short sequence motif" description="DGA/G" evidence="2">
    <location>
        <begin position="197"/>
        <end position="199"/>
    </location>
</feature>
<dbReference type="Pfam" id="PF01734">
    <property type="entry name" value="Patatin"/>
    <property type="match status" value="1"/>
</dbReference>
<feature type="domain" description="PNPLA" evidence="3">
    <location>
        <begin position="4"/>
        <end position="210"/>
    </location>
</feature>
<evidence type="ECO:0000259" key="3">
    <source>
        <dbReference type="PROSITE" id="PS51635"/>
    </source>
</evidence>